<name>G3HC15_CRIGR</name>
<sequence>MHSHSWWHTSLAHPYSAAKIGKGISSPPSTWLHCNFYRKGNCHLRGIEKETLGVCRRAVM</sequence>
<dbReference type="InParanoid" id="G3HC15"/>
<evidence type="ECO:0000313" key="1">
    <source>
        <dbReference type="EMBL" id="EGV98137.1"/>
    </source>
</evidence>
<protein>
    <submittedName>
        <fullName evidence="1">Uncharacterized protein</fullName>
    </submittedName>
</protein>
<reference evidence="2" key="1">
    <citation type="journal article" date="2011" name="Nat. Biotechnol.">
        <title>The genomic sequence of the Chinese hamster ovary (CHO)-K1 cell line.</title>
        <authorList>
            <person name="Xu X."/>
            <person name="Nagarajan H."/>
            <person name="Lewis N.E."/>
            <person name="Pan S."/>
            <person name="Cai Z."/>
            <person name="Liu X."/>
            <person name="Chen W."/>
            <person name="Xie M."/>
            <person name="Wang W."/>
            <person name="Hammond S."/>
            <person name="Andersen M.R."/>
            <person name="Neff N."/>
            <person name="Passarelli B."/>
            <person name="Koh W."/>
            <person name="Fan H.C."/>
            <person name="Wang J."/>
            <person name="Gui Y."/>
            <person name="Lee K.H."/>
            <person name="Betenbaugh M.J."/>
            <person name="Quake S.R."/>
            <person name="Famili I."/>
            <person name="Palsson B.O."/>
            <person name="Wang J."/>
        </authorList>
    </citation>
    <scope>NUCLEOTIDE SEQUENCE [LARGE SCALE GENOMIC DNA]</scope>
    <source>
        <strain evidence="2">CHO K1 cell line</strain>
    </source>
</reference>
<evidence type="ECO:0000313" key="2">
    <source>
        <dbReference type="Proteomes" id="UP000001075"/>
    </source>
</evidence>
<dbReference type="EMBL" id="JH000275">
    <property type="protein sequence ID" value="EGV98137.1"/>
    <property type="molecule type" value="Genomic_DNA"/>
</dbReference>
<accession>G3HC15</accession>
<gene>
    <name evidence="1" type="ORF">I79_008057</name>
</gene>
<proteinExistence type="predicted"/>
<dbReference type="Proteomes" id="UP000001075">
    <property type="component" value="Unassembled WGS sequence"/>
</dbReference>
<dbReference type="AlphaFoldDB" id="G3HC15"/>
<organism evidence="1 2">
    <name type="scientific">Cricetulus griseus</name>
    <name type="common">Chinese hamster</name>
    <name type="synonym">Cricetulus barabensis griseus</name>
    <dbReference type="NCBI Taxonomy" id="10029"/>
    <lineage>
        <taxon>Eukaryota</taxon>
        <taxon>Metazoa</taxon>
        <taxon>Chordata</taxon>
        <taxon>Craniata</taxon>
        <taxon>Vertebrata</taxon>
        <taxon>Euteleostomi</taxon>
        <taxon>Mammalia</taxon>
        <taxon>Eutheria</taxon>
        <taxon>Euarchontoglires</taxon>
        <taxon>Glires</taxon>
        <taxon>Rodentia</taxon>
        <taxon>Myomorpha</taxon>
        <taxon>Muroidea</taxon>
        <taxon>Cricetidae</taxon>
        <taxon>Cricetinae</taxon>
        <taxon>Cricetulus</taxon>
    </lineage>
</organism>